<dbReference type="HOGENOM" id="CLU_221053_0_0_9"/>
<proteinExistence type="predicted"/>
<dbReference type="STRING" id="1042163.BRLA_c037850"/>
<dbReference type="AlphaFoldDB" id="A0A075RFI7"/>
<reference evidence="1 2" key="1">
    <citation type="journal article" date="2011" name="J. Bacteriol.">
        <title>Genome sequence of Brevibacillus laterosporus LMG 15441, a pathogen of invertebrates.</title>
        <authorList>
            <person name="Djukic M."/>
            <person name="Poehlein A."/>
            <person name="Thurmer A."/>
            <person name="Daniel R."/>
        </authorList>
    </citation>
    <scope>NUCLEOTIDE SEQUENCE [LARGE SCALE GENOMIC DNA]</scope>
    <source>
        <strain evidence="1 2">LMG 15441</strain>
    </source>
</reference>
<dbReference type="Proteomes" id="UP000005850">
    <property type="component" value="Chromosome"/>
</dbReference>
<gene>
    <name evidence="1" type="ORF">BRLA_c037850</name>
</gene>
<protein>
    <submittedName>
        <fullName evidence="1">Uncharacterized protein</fullName>
    </submittedName>
</protein>
<keyword evidence="2" id="KW-1185">Reference proteome</keyword>
<evidence type="ECO:0000313" key="1">
    <source>
        <dbReference type="EMBL" id="AIG28085.1"/>
    </source>
</evidence>
<evidence type="ECO:0000313" key="2">
    <source>
        <dbReference type="Proteomes" id="UP000005850"/>
    </source>
</evidence>
<sequence>MKKVVKITVNNEKVDELKGMAHPIITGVCKL</sequence>
<organism evidence="1 2">
    <name type="scientific">Brevibacillus laterosporus LMG 15441</name>
    <dbReference type="NCBI Taxonomy" id="1042163"/>
    <lineage>
        <taxon>Bacteria</taxon>
        <taxon>Bacillati</taxon>
        <taxon>Bacillota</taxon>
        <taxon>Bacilli</taxon>
        <taxon>Bacillales</taxon>
        <taxon>Paenibacillaceae</taxon>
        <taxon>Brevibacillus</taxon>
    </lineage>
</organism>
<accession>A0A075RFI7</accession>
<dbReference type="KEGG" id="blr:BRLA_c037850"/>
<dbReference type="EMBL" id="CP007806">
    <property type="protein sequence ID" value="AIG28085.1"/>
    <property type="molecule type" value="Genomic_DNA"/>
</dbReference>
<name>A0A075RFI7_BRELA</name>